<gene>
    <name evidence="3" type="ORF">EHS19_00490</name>
</gene>
<dbReference type="PANTHER" id="PTHR48100:SF62">
    <property type="entry name" value="GLUCOSYL-3-PHOSPHOGLYCERATE PHOSPHATASE"/>
    <property type="match status" value="1"/>
</dbReference>
<proteinExistence type="predicted"/>
<dbReference type="AlphaFoldDB" id="A0A5N5RN69"/>
<dbReference type="Proteomes" id="UP000326336">
    <property type="component" value="Unassembled WGS sequence"/>
</dbReference>
<protein>
    <submittedName>
        <fullName evidence="3">Histidine phosphatase family protein</fullName>
    </submittedName>
</protein>
<dbReference type="GO" id="GO:0016791">
    <property type="term" value="F:phosphatase activity"/>
    <property type="evidence" value="ECO:0007669"/>
    <property type="project" value="TreeGrafter"/>
</dbReference>
<dbReference type="InterPro" id="IPR029033">
    <property type="entry name" value="His_PPase_superfam"/>
</dbReference>
<evidence type="ECO:0000313" key="4">
    <source>
        <dbReference type="Proteomes" id="UP000326336"/>
    </source>
</evidence>
<organism evidence="3 4">
    <name type="scientific">Bifidobacterium jacchi</name>
    <dbReference type="NCBI Taxonomy" id="2490545"/>
    <lineage>
        <taxon>Bacteria</taxon>
        <taxon>Bacillati</taxon>
        <taxon>Actinomycetota</taxon>
        <taxon>Actinomycetes</taxon>
        <taxon>Bifidobacteriales</taxon>
        <taxon>Bifidobacteriaceae</taxon>
        <taxon>Bifidobacterium</taxon>
    </lineage>
</organism>
<dbReference type="GO" id="GO:0005737">
    <property type="term" value="C:cytoplasm"/>
    <property type="evidence" value="ECO:0007669"/>
    <property type="project" value="TreeGrafter"/>
</dbReference>
<dbReference type="PANTHER" id="PTHR48100">
    <property type="entry name" value="BROAD-SPECIFICITY PHOSPHATASE YOR283W-RELATED"/>
    <property type="match status" value="1"/>
</dbReference>
<comment type="caution">
    <text evidence="3">The sequence shown here is derived from an EMBL/GenBank/DDBJ whole genome shotgun (WGS) entry which is preliminary data.</text>
</comment>
<feature type="binding site" evidence="2">
    <location>
        <position position="69"/>
    </location>
    <ligand>
        <name>substrate</name>
    </ligand>
</feature>
<dbReference type="CDD" id="cd07067">
    <property type="entry name" value="HP_PGM_like"/>
    <property type="match status" value="1"/>
</dbReference>
<dbReference type="EMBL" id="RQSP01000001">
    <property type="protein sequence ID" value="KAB5608747.1"/>
    <property type="molecule type" value="Genomic_DNA"/>
</dbReference>
<sequence length="232" mass="26196">MTHVHAIIVVRHGRTAYNAQHRFQGQIDIELDETGRWQAQRTADALTRLYVDGMPSVTDRIVVSSDLSRASQTAHAFADRFGLDVHLDERVRERSFGQWEGRILADLAKQYPQDYRSWAEFRGGELNHGAEPKAHVGARGVAALTDWAARGDEHTDLYVFSHGAWISQTLQTLTGMNLAQPDYAGLVSMRNAHWARLTPLELPGHPLRWRLADYDHGPAEADTPAWEHPFDD</sequence>
<evidence type="ECO:0000313" key="3">
    <source>
        <dbReference type="EMBL" id="KAB5608747.1"/>
    </source>
</evidence>
<feature type="active site" description="Proton donor/acceptor" evidence="1">
    <location>
        <position position="93"/>
    </location>
</feature>
<evidence type="ECO:0000256" key="1">
    <source>
        <dbReference type="PIRSR" id="PIRSR613078-1"/>
    </source>
</evidence>
<dbReference type="SMART" id="SM00855">
    <property type="entry name" value="PGAM"/>
    <property type="match status" value="1"/>
</dbReference>
<evidence type="ECO:0000256" key="2">
    <source>
        <dbReference type="PIRSR" id="PIRSR613078-2"/>
    </source>
</evidence>
<accession>A0A5N5RN69</accession>
<dbReference type="Gene3D" id="3.40.50.1240">
    <property type="entry name" value="Phosphoglycerate mutase-like"/>
    <property type="match status" value="1"/>
</dbReference>
<dbReference type="Pfam" id="PF00300">
    <property type="entry name" value="His_Phos_1"/>
    <property type="match status" value="1"/>
</dbReference>
<feature type="binding site" evidence="2">
    <location>
        <begin position="11"/>
        <end position="18"/>
    </location>
    <ligand>
        <name>substrate</name>
    </ligand>
</feature>
<reference evidence="3 4" key="1">
    <citation type="journal article" date="2019" name="Int. J. Syst. Evol. Microbiol.">
        <title>Bifidobacterium jacchi sp. nov., isolated from the faeces of a baby common marmoset (Callithrix jacchus).</title>
        <authorList>
            <person name="Modesto M."/>
            <person name="Watanabe K."/>
            <person name="Arita M."/>
            <person name="Satti M."/>
            <person name="Oki K."/>
            <person name="Sciavilla P."/>
            <person name="Patavino C."/>
            <person name="Camma C."/>
            <person name="Michelini S."/>
            <person name="Sgorbati B."/>
            <person name="Mattarelli P."/>
        </authorList>
    </citation>
    <scope>NUCLEOTIDE SEQUENCE [LARGE SCALE GENOMIC DNA]</scope>
    <source>
        <strain evidence="3 4">MRM 9.3</strain>
    </source>
</reference>
<name>A0A5N5RN69_9BIFI</name>
<keyword evidence="4" id="KW-1185">Reference proteome</keyword>
<dbReference type="InterPro" id="IPR013078">
    <property type="entry name" value="His_Pase_superF_clade-1"/>
</dbReference>
<dbReference type="SUPFAM" id="SSF53254">
    <property type="entry name" value="Phosphoglycerate mutase-like"/>
    <property type="match status" value="1"/>
</dbReference>
<dbReference type="InterPro" id="IPR050275">
    <property type="entry name" value="PGM_Phosphatase"/>
</dbReference>
<feature type="active site" description="Tele-phosphohistidine intermediate" evidence="1">
    <location>
        <position position="12"/>
    </location>
</feature>
<dbReference type="OrthoDB" id="4697614at2"/>
<dbReference type="RefSeq" id="WP_151915837.1">
    <property type="nucleotide sequence ID" value="NZ_RQSP01000001.1"/>
</dbReference>